<name>A0A1I4Z0R4_9MICO</name>
<keyword evidence="4 7" id="KW-0418">Kinase</keyword>
<keyword evidence="2" id="KW-0808">Transferase</keyword>
<keyword evidence="8" id="KW-1185">Reference proteome</keyword>
<dbReference type="InterPro" id="IPR029056">
    <property type="entry name" value="Ribokinase-like"/>
</dbReference>
<dbReference type="Pfam" id="PF00294">
    <property type="entry name" value="PfkB"/>
    <property type="match status" value="1"/>
</dbReference>
<reference evidence="8" key="1">
    <citation type="submission" date="2016-10" db="EMBL/GenBank/DDBJ databases">
        <authorList>
            <person name="Varghese N."/>
            <person name="Submissions S."/>
        </authorList>
    </citation>
    <scope>NUCLEOTIDE SEQUENCE [LARGE SCALE GENOMIC DNA]</scope>
    <source>
        <strain evidence="8">CGMCC 1.11101</strain>
    </source>
</reference>
<dbReference type="GO" id="GO:0005524">
    <property type="term" value="F:ATP binding"/>
    <property type="evidence" value="ECO:0007669"/>
    <property type="project" value="UniProtKB-KW"/>
</dbReference>
<dbReference type="PANTHER" id="PTHR43085">
    <property type="entry name" value="HEXOKINASE FAMILY MEMBER"/>
    <property type="match status" value="1"/>
</dbReference>
<evidence type="ECO:0000313" key="7">
    <source>
        <dbReference type="EMBL" id="SFN43844.1"/>
    </source>
</evidence>
<protein>
    <submittedName>
        <fullName evidence="7">Fructokinase</fullName>
    </submittedName>
</protein>
<dbReference type="Gene3D" id="3.40.1190.20">
    <property type="match status" value="1"/>
</dbReference>
<feature type="domain" description="Carbohydrate kinase PfkB" evidence="6">
    <location>
        <begin position="1"/>
        <end position="290"/>
    </location>
</feature>
<proteinExistence type="inferred from homology"/>
<dbReference type="Proteomes" id="UP000198867">
    <property type="component" value="Unassembled WGS sequence"/>
</dbReference>
<evidence type="ECO:0000256" key="3">
    <source>
        <dbReference type="ARBA" id="ARBA00022741"/>
    </source>
</evidence>
<evidence type="ECO:0000256" key="2">
    <source>
        <dbReference type="ARBA" id="ARBA00022679"/>
    </source>
</evidence>
<keyword evidence="3" id="KW-0547">Nucleotide-binding</keyword>
<evidence type="ECO:0000256" key="4">
    <source>
        <dbReference type="ARBA" id="ARBA00022777"/>
    </source>
</evidence>
<comment type="similarity">
    <text evidence="1">Belongs to the carbohydrate kinase PfkB family.</text>
</comment>
<dbReference type="PROSITE" id="PS00584">
    <property type="entry name" value="PFKB_KINASES_2"/>
    <property type="match status" value="1"/>
</dbReference>
<evidence type="ECO:0000256" key="1">
    <source>
        <dbReference type="ARBA" id="ARBA00010688"/>
    </source>
</evidence>
<dbReference type="AlphaFoldDB" id="A0A1I4Z0R4"/>
<dbReference type="RefSeq" id="WP_090708719.1">
    <property type="nucleotide sequence ID" value="NZ_FOVM01000001.1"/>
</dbReference>
<keyword evidence="5" id="KW-0067">ATP-binding</keyword>
<accession>A0A1I4Z0R4</accession>
<organism evidence="7 8">
    <name type="scientific">Mycetocola miduiensis</name>
    <dbReference type="NCBI Taxonomy" id="995034"/>
    <lineage>
        <taxon>Bacteria</taxon>
        <taxon>Bacillati</taxon>
        <taxon>Actinomycetota</taxon>
        <taxon>Actinomycetes</taxon>
        <taxon>Micrococcales</taxon>
        <taxon>Microbacteriaceae</taxon>
        <taxon>Mycetocola</taxon>
    </lineage>
</organism>
<evidence type="ECO:0000256" key="5">
    <source>
        <dbReference type="ARBA" id="ARBA00022840"/>
    </source>
</evidence>
<dbReference type="EMBL" id="FOVM01000001">
    <property type="protein sequence ID" value="SFN43844.1"/>
    <property type="molecule type" value="Genomic_DNA"/>
</dbReference>
<sequence length="299" mass="31172">MTDVLVVGESLVDIVRTAGADPSHRPGGSPLNVAVGVARLGVPVALHTRIGSDEHGRAILDHLRGSGVEITAVSVVDAPTSTARAEIDPNGAAEYEFDLDASLAPVGEAAQDVRWIHAGSIAALLEPGASSVRTAFDDAGAGVVRSFDPNIRPDLIGDPRDRRAAIEWYISRSDVVKASDEDAELLYPDRDPRETLRAWRAGGARLTVLTRGADGAHAVFEGGELAAPAARVDVRDTIGAGDSFMAALIWRLLATAGREGLRIDEETMADAVGGALACAGVTVAREGADPPRLGEVPSW</sequence>
<dbReference type="OrthoDB" id="9795789at2"/>
<dbReference type="PROSITE" id="PS00583">
    <property type="entry name" value="PFKB_KINASES_1"/>
    <property type="match status" value="1"/>
</dbReference>
<dbReference type="InterPro" id="IPR050306">
    <property type="entry name" value="PfkB_Carbo_kinase"/>
</dbReference>
<evidence type="ECO:0000259" key="6">
    <source>
        <dbReference type="Pfam" id="PF00294"/>
    </source>
</evidence>
<dbReference type="CDD" id="cd01167">
    <property type="entry name" value="bac_FRK"/>
    <property type="match status" value="1"/>
</dbReference>
<dbReference type="InterPro" id="IPR011611">
    <property type="entry name" value="PfkB_dom"/>
</dbReference>
<dbReference type="InterPro" id="IPR002173">
    <property type="entry name" value="Carboh/pur_kinase_PfkB_CS"/>
</dbReference>
<dbReference type="PANTHER" id="PTHR43085:SF1">
    <property type="entry name" value="PSEUDOURIDINE KINASE-RELATED"/>
    <property type="match status" value="1"/>
</dbReference>
<gene>
    <name evidence="7" type="ORF">SAMN05216219_0651</name>
</gene>
<evidence type="ECO:0000313" key="8">
    <source>
        <dbReference type="Proteomes" id="UP000198867"/>
    </source>
</evidence>
<dbReference type="SUPFAM" id="SSF53613">
    <property type="entry name" value="Ribokinase-like"/>
    <property type="match status" value="1"/>
</dbReference>
<dbReference type="GO" id="GO:0016301">
    <property type="term" value="F:kinase activity"/>
    <property type="evidence" value="ECO:0007669"/>
    <property type="project" value="UniProtKB-KW"/>
</dbReference>
<dbReference type="STRING" id="995034.SAMN05216219_0651"/>